<sequence length="109" mass="12790">MYYAPQAWTSDDTDALERIYIQFGTSYGYPLSTMGAHVSAVPNYQTGRLTSFKTRGDVAFFGDLGYELDITQLSDKEQLQMKDQITFYKKNRELFQFGKFYRIESPFFW</sequence>
<dbReference type="InterPro" id="IPR017853">
    <property type="entry name" value="GH"/>
</dbReference>
<evidence type="ECO:0000313" key="2">
    <source>
        <dbReference type="Proteomes" id="UP000030023"/>
    </source>
</evidence>
<dbReference type="Pfam" id="PF02065">
    <property type="entry name" value="Melibiase"/>
    <property type="match status" value="1"/>
</dbReference>
<protein>
    <submittedName>
        <fullName evidence="1">Uncharacterized protein</fullName>
    </submittedName>
</protein>
<reference evidence="1 2" key="1">
    <citation type="journal article" date="2014" name="Antonie Van Leeuwenhoek">
        <title>Oenococcus alcoholitolerans sp. nov., a lactic acid bacteria isolated from cachaca and ethanol fermentation processes.</title>
        <authorList>
            <person name="Badotti F."/>
            <person name="Moreira A.P."/>
            <person name="Tonon L.A."/>
            <person name="de Lucena B.T."/>
            <person name="Gomes Fde C."/>
            <person name="Kruger R."/>
            <person name="Thompson C.C."/>
            <person name="de Morais M.A.Jr."/>
            <person name="Rosa C.A."/>
            <person name="Thompson F.L."/>
        </authorList>
    </citation>
    <scope>NUCLEOTIDE SEQUENCE [LARGE SCALE GENOMIC DNA]</scope>
    <source>
        <strain evidence="1 2">UFRJ-M7.2.18</strain>
    </source>
</reference>
<name>A0ABR4XSC5_9LACO</name>
<dbReference type="SUPFAM" id="SSF51445">
    <property type="entry name" value="(Trans)glycosidases"/>
    <property type="match status" value="1"/>
</dbReference>
<comment type="caution">
    <text evidence="1">The sequence shown here is derived from an EMBL/GenBank/DDBJ whole genome shotgun (WGS) entry which is preliminary data.</text>
</comment>
<gene>
    <name evidence="1" type="ORF">Q757_02260</name>
</gene>
<keyword evidence="2" id="KW-1185">Reference proteome</keyword>
<organism evidence="1 2">
    <name type="scientific">Oenococcus alcoholitolerans</name>
    <dbReference type="NCBI Taxonomy" id="931074"/>
    <lineage>
        <taxon>Bacteria</taxon>
        <taxon>Bacillati</taxon>
        <taxon>Bacillota</taxon>
        <taxon>Bacilli</taxon>
        <taxon>Lactobacillales</taxon>
        <taxon>Lactobacillaceae</taxon>
        <taxon>Oenococcus</taxon>
    </lineage>
</organism>
<evidence type="ECO:0000313" key="1">
    <source>
        <dbReference type="EMBL" id="KGO32234.1"/>
    </source>
</evidence>
<accession>A0ABR4XSC5</accession>
<dbReference type="InterPro" id="IPR013785">
    <property type="entry name" value="Aldolase_TIM"/>
</dbReference>
<proteinExistence type="predicted"/>
<dbReference type="Proteomes" id="UP000030023">
    <property type="component" value="Unassembled WGS sequence"/>
</dbReference>
<dbReference type="Gene3D" id="3.20.20.70">
    <property type="entry name" value="Aldolase class I"/>
    <property type="match status" value="1"/>
</dbReference>
<dbReference type="EMBL" id="AXCV01000060">
    <property type="protein sequence ID" value="KGO32234.1"/>
    <property type="molecule type" value="Genomic_DNA"/>
</dbReference>